<dbReference type="EMBL" id="CAJVQB010000340">
    <property type="protein sequence ID" value="CAG8482831.1"/>
    <property type="molecule type" value="Genomic_DNA"/>
</dbReference>
<protein>
    <submittedName>
        <fullName evidence="1">3017_t:CDS:1</fullName>
    </submittedName>
</protein>
<evidence type="ECO:0000313" key="2">
    <source>
        <dbReference type="Proteomes" id="UP000789901"/>
    </source>
</evidence>
<name>A0ABM8VZ11_GIGMA</name>
<dbReference type="Proteomes" id="UP000789901">
    <property type="component" value="Unassembled WGS sequence"/>
</dbReference>
<gene>
    <name evidence="1" type="ORF">GMARGA_LOCUS1327</name>
</gene>
<sequence>YNISKKFSYKTHIFEPTALGFDDDKIIHQLLLDIKFIPFYIQHKDISILIANMEVSKNIDLAYAGPNYLAIFTKKIGGTTPIKTWQQMTFLHNYSGLSLFGLKDSKVQQLLQQTLNKKDTQLKNNVTDWDNFKIIEKFFEKHLHCQISTTKINCSKNIEPELTNTESRFWQSFSNSLNKNKKGFDGKRHVLSIIAEDFSSKELYENLKLVSNNLIFAAKQYARTNGPGCFMIEKTVEEITKLVEKDIHKPNLYVSDYSSFKKPWIIPIPQKKEMLLVNSNNKNIEKYNSLYPLLLGWALRSNQKLSKRGKLEDMVKDGKLNVEIPSIKTVEGWIKTYSGKLRQLSTQNLSNSNMKDNTLL</sequence>
<proteinExistence type="predicted"/>
<accession>A0ABM8VZ11</accession>
<evidence type="ECO:0000313" key="1">
    <source>
        <dbReference type="EMBL" id="CAG8482831.1"/>
    </source>
</evidence>
<comment type="caution">
    <text evidence="1">The sequence shown here is derived from an EMBL/GenBank/DDBJ whole genome shotgun (WGS) entry which is preliminary data.</text>
</comment>
<organism evidence="1 2">
    <name type="scientific">Gigaspora margarita</name>
    <dbReference type="NCBI Taxonomy" id="4874"/>
    <lineage>
        <taxon>Eukaryota</taxon>
        <taxon>Fungi</taxon>
        <taxon>Fungi incertae sedis</taxon>
        <taxon>Mucoromycota</taxon>
        <taxon>Glomeromycotina</taxon>
        <taxon>Glomeromycetes</taxon>
        <taxon>Diversisporales</taxon>
        <taxon>Gigasporaceae</taxon>
        <taxon>Gigaspora</taxon>
    </lineage>
</organism>
<reference evidence="1 2" key="1">
    <citation type="submission" date="2021-06" db="EMBL/GenBank/DDBJ databases">
        <authorList>
            <person name="Kallberg Y."/>
            <person name="Tangrot J."/>
            <person name="Rosling A."/>
        </authorList>
    </citation>
    <scope>NUCLEOTIDE SEQUENCE [LARGE SCALE GENOMIC DNA]</scope>
    <source>
        <strain evidence="1 2">120-4 pot B 10/14</strain>
    </source>
</reference>
<feature type="non-terminal residue" evidence="1">
    <location>
        <position position="1"/>
    </location>
</feature>
<keyword evidence="2" id="KW-1185">Reference proteome</keyword>